<dbReference type="InterPro" id="IPR000713">
    <property type="entry name" value="Mur_ligase_N"/>
</dbReference>
<dbReference type="Gene3D" id="3.40.1390.10">
    <property type="entry name" value="MurE/MurF, N-terminal domain"/>
    <property type="match status" value="1"/>
</dbReference>
<dbReference type="HAMAP" id="MF_00208">
    <property type="entry name" value="MurE"/>
    <property type="match status" value="1"/>
</dbReference>
<comment type="caution">
    <text evidence="8">Lacks conserved residue(s) required for the propagation of feature annotation.</text>
</comment>
<keyword evidence="8" id="KW-0067">ATP-binding</keyword>
<feature type="binding site" evidence="8">
    <location>
        <position position="382"/>
    </location>
    <ligand>
        <name>meso-2,6-diaminopimelate</name>
        <dbReference type="ChEBI" id="CHEBI:57791"/>
    </ligand>
</feature>
<keyword evidence="8" id="KW-0963">Cytoplasm</keyword>
<proteinExistence type="inferred from homology"/>
<dbReference type="Gene3D" id="3.40.1190.10">
    <property type="entry name" value="Mur-like, catalytic domain"/>
    <property type="match status" value="1"/>
</dbReference>
<dbReference type="Gene3D" id="3.90.190.20">
    <property type="entry name" value="Mur ligase, C-terminal domain"/>
    <property type="match status" value="1"/>
</dbReference>
<feature type="binding site" evidence="8">
    <location>
        <begin position="112"/>
        <end position="118"/>
    </location>
    <ligand>
        <name>ATP</name>
        <dbReference type="ChEBI" id="CHEBI:30616"/>
    </ligand>
</feature>
<dbReference type="GO" id="GO:0005737">
    <property type="term" value="C:cytoplasm"/>
    <property type="evidence" value="ECO:0007669"/>
    <property type="project" value="UniProtKB-SubCell"/>
</dbReference>
<gene>
    <name evidence="8 13" type="primary">murE</name>
    <name evidence="13" type="ORF">AMURIS_00837</name>
</gene>
<evidence type="ECO:0000256" key="1">
    <source>
        <dbReference type="ARBA" id="ARBA00004752"/>
    </source>
</evidence>
<dbReference type="PANTHER" id="PTHR23135:SF4">
    <property type="entry name" value="UDP-N-ACETYLMURAMOYL-L-ALANYL-D-GLUTAMATE--2,6-DIAMINOPIMELATE LIGASE MURE HOMOLOG, CHLOROPLASTIC"/>
    <property type="match status" value="1"/>
</dbReference>
<evidence type="ECO:0000256" key="7">
    <source>
        <dbReference type="ARBA" id="ARBA00023316"/>
    </source>
</evidence>
<dbReference type="GO" id="GO:0051301">
    <property type="term" value="P:cell division"/>
    <property type="evidence" value="ECO:0007669"/>
    <property type="project" value="UniProtKB-KW"/>
</dbReference>
<dbReference type="OrthoDB" id="9800958at2"/>
<protein>
    <recommendedName>
        <fullName evidence="8">UDP-N-acetylmuramoyl-L-alanyl-D-glutamate--2,6-diaminopimelate ligase</fullName>
        <ecNumber evidence="8">6.3.2.13</ecNumber>
    </recommendedName>
    <alternativeName>
        <fullName evidence="8">Meso-A2pm-adding enzyme</fullName>
    </alternativeName>
    <alternativeName>
        <fullName evidence="8">Meso-diaminopimelate-adding enzyme</fullName>
    </alternativeName>
    <alternativeName>
        <fullName evidence="8">UDP-MurNAc-L-Ala-D-Glu:meso-diaminopimelate ligase</fullName>
    </alternativeName>
    <alternativeName>
        <fullName evidence="8">UDP-MurNAc-tripeptide synthetase</fullName>
    </alternativeName>
    <alternativeName>
        <fullName evidence="8">UDP-N-acetylmuramyl-tripeptide synthetase</fullName>
    </alternativeName>
</protein>
<evidence type="ECO:0000256" key="3">
    <source>
        <dbReference type="ARBA" id="ARBA00022618"/>
    </source>
</evidence>
<dbReference type="Pfam" id="PF08245">
    <property type="entry name" value="Mur_ligase_M"/>
    <property type="match status" value="1"/>
</dbReference>
<evidence type="ECO:0000256" key="9">
    <source>
        <dbReference type="RuleBase" id="RU004135"/>
    </source>
</evidence>
<comment type="subcellular location">
    <subcellularLocation>
        <location evidence="8 9">Cytoplasm</location>
    </subcellularLocation>
</comment>
<dbReference type="InterPro" id="IPR013221">
    <property type="entry name" value="Mur_ligase_cen"/>
</dbReference>
<organism evidence="13 14">
    <name type="scientific">Acetatifactor muris</name>
    <dbReference type="NCBI Taxonomy" id="879566"/>
    <lineage>
        <taxon>Bacteria</taxon>
        <taxon>Bacillati</taxon>
        <taxon>Bacillota</taxon>
        <taxon>Clostridia</taxon>
        <taxon>Lachnospirales</taxon>
        <taxon>Lachnospiraceae</taxon>
        <taxon>Acetatifactor</taxon>
    </lineage>
</organism>
<dbReference type="GO" id="GO:0009252">
    <property type="term" value="P:peptidoglycan biosynthetic process"/>
    <property type="evidence" value="ECO:0007669"/>
    <property type="project" value="UniProtKB-UniRule"/>
</dbReference>
<feature type="binding site" evidence="8">
    <location>
        <position position="30"/>
    </location>
    <ligand>
        <name>UDP-N-acetyl-alpha-D-muramoyl-L-alanyl-D-glutamate</name>
        <dbReference type="ChEBI" id="CHEBI:83900"/>
    </ligand>
</feature>
<feature type="binding site" evidence="8">
    <location>
        <position position="462"/>
    </location>
    <ligand>
        <name>meso-2,6-diaminopimelate</name>
        <dbReference type="ChEBI" id="CHEBI:57791"/>
    </ligand>
</feature>
<feature type="domain" description="Mur ligase C-terminal" evidence="11">
    <location>
        <begin position="333"/>
        <end position="460"/>
    </location>
</feature>
<dbReference type="SUPFAM" id="SSF63418">
    <property type="entry name" value="MurE/MurF N-terminal domain"/>
    <property type="match status" value="1"/>
</dbReference>
<name>A0A2K4ZCD8_9FIRM</name>
<dbReference type="AlphaFoldDB" id="A0A2K4ZCD8"/>
<comment type="pathway">
    <text evidence="1 8 9">Cell wall biogenesis; peptidoglycan biosynthesis.</text>
</comment>
<keyword evidence="14" id="KW-1185">Reference proteome</keyword>
<dbReference type="Pfam" id="PF02875">
    <property type="entry name" value="Mur_ligase_C"/>
    <property type="match status" value="1"/>
</dbReference>
<keyword evidence="7 8" id="KW-0961">Cell wall biogenesis/degradation</keyword>
<dbReference type="InterPro" id="IPR036615">
    <property type="entry name" value="Mur_ligase_C_dom_sf"/>
</dbReference>
<evidence type="ECO:0000256" key="4">
    <source>
        <dbReference type="ARBA" id="ARBA00022960"/>
    </source>
</evidence>
<dbReference type="GO" id="GO:0008360">
    <property type="term" value="P:regulation of cell shape"/>
    <property type="evidence" value="ECO:0007669"/>
    <property type="project" value="UniProtKB-KW"/>
</dbReference>
<accession>A0A2K4ZCD8</accession>
<dbReference type="GO" id="GO:0008765">
    <property type="term" value="F:UDP-N-acetylmuramoylalanyl-D-glutamate-2,6-diaminopimelate ligase activity"/>
    <property type="evidence" value="ECO:0007669"/>
    <property type="project" value="UniProtKB-UniRule"/>
</dbReference>
<dbReference type="NCBIfam" id="NF001126">
    <property type="entry name" value="PRK00139.1-4"/>
    <property type="match status" value="1"/>
</dbReference>
<dbReference type="RefSeq" id="WP_103238258.1">
    <property type="nucleotide sequence ID" value="NZ_JANJZD010000003.1"/>
</dbReference>
<comment type="catalytic activity">
    <reaction evidence="8">
        <text>UDP-N-acetyl-alpha-D-muramoyl-L-alanyl-D-glutamate + meso-2,6-diaminopimelate + ATP = UDP-N-acetyl-alpha-D-muramoyl-L-alanyl-gamma-D-glutamyl-meso-2,6-diaminopimelate + ADP + phosphate + H(+)</text>
        <dbReference type="Rhea" id="RHEA:23676"/>
        <dbReference type="ChEBI" id="CHEBI:15378"/>
        <dbReference type="ChEBI" id="CHEBI:30616"/>
        <dbReference type="ChEBI" id="CHEBI:43474"/>
        <dbReference type="ChEBI" id="CHEBI:57791"/>
        <dbReference type="ChEBI" id="CHEBI:83900"/>
        <dbReference type="ChEBI" id="CHEBI:83905"/>
        <dbReference type="ChEBI" id="CHEBI:456216"/>
        <dbReference type="EC" id="6.3.2.13"/>
    </reaction>
</comment>
<keyword evidence="4 8" id="KW-0133">Cell shape</keyword>
<dbReference type="InterPro" id="IPR005761">
    <property type="entry name" value="UDP-N-AcMur-Glu-dNH2Pim_ligase"/>
</dbReference>
<comment type="cofactor">
    <cofactor evidence="8">
        <name>Mg(2+)</name>
        <dbReference type="ChEBI" id="CHEBI:18420"/>
    </cofactor>
</comment>
<comment type="function">
    <text evidence="8">Catalyzes the addition of meso-diaminopimelic acid to the nucleotide precursor UDP-N-acetylmuramoyl-L-alanyl-D-glutamate (UMAG) in the biosynthesis of bacterial cell-wall peptidoglycan.</text>
</comment>
<dbReference type="InterPro" id="IPR036565">
    <property type="entry name" value="Mur-like_cat_sf"/>
</dbReference>
<keyword evidence="6 8" id="KW-0131">Cell cycle</keyword>
<feature type="binding site" evidence="8">
    <location>
        <begin position="406"/>
        <end position="409"/>
    </location>
    <ligand>
        <name>meso-2,6-diaminopimelate</name>
        <dbReference type="ChEBI" id="CHEBI:57791"/>
    </ligand>
</feature>
<feature type="modified residue" description="N6-carboxylysine" evidence="8">
    <location>
        <position position="223"/>
    </location>
</feature>
<dbReference type="UniPathway" id="UPA00219"/>
<feature type="binding site" evidence="8">
    <location>
        <position position="181"/>
    </location>
    <ligand>
        <name>UDP-N-acetyl-alpha-D-muramoyl-L-alanyl-D-glutamate</name>
        <dbReference type="ChEBI" id="CHEBI:83900"/>
    </ligand>
</feature>
<keyword evidence="8" id="KW-0547">Nucleotide-binding</keyword>
<feature type="binding site" evidence="8">
    <location>
        <position position="189"/>
    </location>
    <ligand>
        <name>UDP-N-acetyl-alpha-D-muramoyl-L-alanyl-D-glutamate</name>
        <dbReference type="ChEBI" id="CHEBI:83900"/>
    </ligand>
</feature>
<dbReference type="EMBL" id="OFSM01000003">
    <property type="protein sequence ID" value="SOY28129.1"/>
    <property type="molecule type" value="Genomic_DNA"/>
</dbReference>
<evidence type="ECO:0000313" key="14">
    <source>
        <dbReference type="Proteomes" id="UP000236311"/>
    </source>
</evidence>
<feature type="binding site" evidence="8">
    <location>
        <begin position="154"/>
        <end position="155"/>
    </location>
    <ligand>
        <name>UDP-N-acetyl-alpha-D-muramoyl-L-alanyl-D-glutamate</name>
        <dbReference type="ChEBI" id="CHEBI:83900"/>
    </ligand>
</feature>
<comment type="similarity">
    <text evidence="2 8">Belongs to the MurCDEF family. MurE subfamily.</text>
</comment>
<evidence type="ECO:0000313" key="13">
    <source>
        <dbReference type="EMBL" id="SOY28129.1"/>
    </source>
</evidence>
<evidence type="ECO:0000259" key="11">
    <source>
        <dbReference type="Pfam" id="PF02875"/>
    </source>
</evidence>
<keyword evidence="8 13" id="KW-0436">Ligase</keyword>
<dbReference type="NCBIfam" id="TIGR01085">
    <property type="entry name" value="murE"/>
    <property type="match status" value="1"/>
</dbReference>
<dbReference type="GO" id="GO:0005524">
    <property type="term" value="F:ATP binding"/>
    <property type="evidence" value="ECO:0007669"/>
    <property type="project" value="UniProtKB-UniRule"/>
</dbReference>
<keyword evidence="3 8" id="KW-0132">Cell division</keyword>
<feature type="binding site" evidence="8">
    <location>
        <position position="458"/>
    </location>
    <ligand>
        <name>meso-2,6-diaminopimelate</name>
        <dbReference type="ChEBI" id="CHEBI:57791"/>
    </ligand>
</feature>
<dbReference type="GO" id="GO:0000287">
    <property type="term" value="F:magnesium ion binding"/>
    <property type="evidence" value="ECO:0007669"/>
    <property type="project" value="UniProtKB-UniRule"/>
</dbReference>
<feature type="short sequence motif" description="Meso-diaminopimelate recognition motif" evidence="8">
    <location>
        <begin position="406"/>
        <end position="409"/>
    </location>
</feature>
<dbReference type="SUPFAM" id="SSF53244">
    <property type="entry name" value="MurD-like peptide ligases, peptide-binding domain"/>
    <property type="match status" value="1"/>
</dbReference>
<dbReference type="Pfam" id="PF01225">
    <property type="entry name" value="Mur_ligase"/>
    <property type="match status" value="1"/>
</dbReference>
<evidence type="ECO:0000259" key="10">
    <source>
        <dbReference type="Pfam" id="PF01225"/>
    </source>
</evidence>
<dbReference type="InterPro" id="IPR035911">
    <property type="entry name" value="MurE/MurF_N"/>
</dbReference>
<keyword evidence="5 8" id="KW-0573">Peptidoglycan synthesis</keyword>
<comment type="PTM">
    <text evidence="8">Carboxylation is probably crucial for Mg(2+) binding and, consequently, for the gamma-phosphate positioning of ATP.</text>
</comment>
<evidence type="ECO:0000256" key="8">
    <source>
        <dbReference type="HAMAP-Rule" id="MF_00208"/>
    </source>
</evidence>
<feature type="domain" description="Mur ligase N-terminal catalytic" evidence="10">
    <location>
        <begin position="23"/>
        <end position="95"/>
    </location>
</feature>
<keyword evidence="8" id="KW-0460">Magnesium</keyword>
<dbReference type="Proteomes" id="UP000236311">
    <property type="component" value="Unassembled WGS sequence"/>
</dbReference>
<evidence type="ECO:0000259" key="12">
    <source>
        <dbReference type="Pfam" id="PF08245"/>
    </source>
</evidence>
<dbReference type="GO" id="GO:0071555">
    <property type="term" value="P:cell wall organization"/>
    <property type="evidence" value="ECO:0007669"/>
    <property type="project" value="UniProtKB-KW"/>
</dbReference>
<sequence>MKLLDLLEQTDYECIQGTMDTEVTAVVYDSRKVMEGSLFICIEGANFDGHCFAAEVVEKGAKVLVVSKAVENLSAQDITVIKVADTRYAMAFISAAWFGHPAEKLKVVGITGTKGKTTTTWLVKDILEEAGFKVGLIGTIETIIGDTHIPAESTTPESYVLQEDFAKMVEAGVEIVVMEVSSQGLKLHRTQGFTFDYGIFTNLEPDHIAPNEHASFEEYMACKGLLFRQCRTGIVNADDTHTEKLLEGYTCELETFGLGEKSMLRAEHLELVHTPGELGVRFHVTGLMDFAVEVPAPGRFSVYNALCAIAICRHFKVELPEIQRALKTAKVKGRIEKVPVSDKFTLLIDYAHNAMALESLLTTLREYQPGRLVCVFGCGGNRSKLRRFEMGEVSGRLADLTVITSDNPRFEEPQDIIEDIKTGIGRTAGRYVEICDRKEAIAWAISSAEEGDLIVLAGKGHEDYQEIKGKKYPMDERQIIRELLDGGLTHI</sequence>
<evidence type="ECO:0000256" key="6">
    <source>
        <dbReference type="ARBA" id="ARBA00023306"/>
    </source>
</evidence>
<feature type="domain" description="Mur ligase central" evidence="12">
    <location>
        <begin position="110"/>
        <end position="311"/>
    </location>
</feature>
<reference evidence="13 14" key="1">
    <citation type="submission" date="2018-01" db="EMBL/GenBank/DDBJ databases">
        <authorList>
            <person name="Gaut B.S."/>
            <person name="Morton B.R."/>
            <person name="Clegg M.T."/>
            <person name="Duvall M.R."/>
        </authorList>
    </citation>
    <scope>NUCLEOTIDE SEQUENCE [LARGE SCALE GENOMIC DNA]</scope>
    <source>
        <strain evidence="13">GP69</strain>
    </source>
</reference>
<dbReference type="SUPFAM" id="SSF53623">
    <property type="entry name" value="MurD-like peptide ligases, catalytic domain"/>
    <property type="match status" value="1"/>
</dbReference>
<dbReference type="EC" id="6.3.2.13" evidence="8"/>
<evidence type="ECO:0000256" key="2">
    <source>
        <dbReference type="ARBA" id="ARBA00005898"/>
    </source>
</evidence>
<evidence type="ECO:0000256" key="5">
    <source>
        <dbReference type="ARBA" id="ARBA00022984"/>
    </source>
</evidence>
<dbReference type="PANTHER" id="PTHR23135">
    <property type="entry name" value="MUR LIGASE FAMILY MEMBER"/>
    <property type="match status" value="1"/>
</dbReference>
<dbReference type="InterPro" id="IPR004101">
    <property type="entry name" value="Mur_ligase_C"/>
</dbReference>